<name>A0A0N9I1Y1_9PSEU</name>
<dbReference type="Proteomes" id="UP000063699">
    <property type="component" value="Chromosome"/>
</dbReference>
<sequence>MVQHAEIRRLTLRLDDDAKELREDLREVKATRREHTTILNERGATLQEHTARFDSVDGQLRSLTQLVGKVLDRLPETPGGA</sequence>
<evidence type="ECO:0000313" key="2">
    <source>
        <dbReference type="EMBL" id="ALG13960.1"/>
    </source>
</evidence>
<reference evidence="2 3" key="1">
    <citation type="submission" date="2015-07" db="EMBL/GenBank/DDBJ databases">
        <title>Genome sequencing of Kibdelosporangium phytohabitans.</title>
        <authorList>
            <person name="Qin S."/>
            <person name="Xing K."/>
        </authorList>
    </citation>
    <scope>NUCLEOTIDE SEQUENCE [LARGE SCALE GENOMIC DNA]</scope>
    <source>
        <strain evidence="2 3">KLBMP1111</strain>
    </source>
</reference>
<dbReference type="EMBL" id="CP012752">
    <property type="protein sequence ID" value="ALG13960.1"/>
    <property type="molecule type" value="Genomic_DNA"/>
</dbReference>
<feature type="coiled-coil region" evidence="1">
    <location>
        <begin position="11"/>
        <end position="38"/>
    </location>
</feature>
<keyword evidence="1" id="KW-0175">Coiled coil</keyword>
<dbReference type="AlphaFoldDB" id="A0A0N9I1Y1"/>
<protein>
    <submittedName>
        <fullName evidence="2">Uncharacterized protein</fullName>
    </submittedName>
</protein>
<organism evidence="2 3">
    <name type="scientific">Kibdelosporangium phytohabitans</name>
    <dbReference type="NCBI Taxonomy" id="860235"/>
    <lineage>
        <taxon>Bacteria</taxon>
        <taxon>Bacillati</taxon>
        <taxon>Actinomycetota</taxon>
        <taxon>Actinomycetes</taxon>
        <taxon>Pseudonocardiales</taxon>
        <taxon>Pseudonocardiaceae</taxon>
        <taxon>Kibdelosporangium</taxon>
    </lineage>
</organism>
<evidence type="ECO:0000256" key="1">
    <source>
        <dbReference type="SAM" id="Coils"/>
    </source>
</evidence>
<keyword evidence="3" id="KW-1185">Reference proteome</keyword>
<proteinExistence type="predicted"/>
<accession>A0A0N9I1Y1</accession>
<gene>
    <name evidence="2" type="ORF">AOZ06_50155</name>
</gene>
<evidence type="ECO:0000313" key="3">
    <source>
        <dbReference type="Proteomes" id="UP000063699"/>
    </source>
</evidence>
<dbReference type="KEGG" id="kphy:AOZ06_50155"/>